<feature type="domain" description="Sulfatase-modifying factor enzyme-like" evidence="1">
    <location>
        <begin position="59"/>
        <end position="334"/>
    </location>
</feature>
<evidence type="ECO:0000313" key="3">
    <source>
        <dbReference type="Proteomes" id="UP001250662"/>
    </source>
</evidence>
<protein>
    <submittedName>
        <fullName evidence="2">Formylglycine-generating enzyme family protein</fullName>
    </submittedName>
</protein>
<organism evidence="2 3">
    <name type="scientific">Croceitalea vernalis</name>
    <dbReference type="NCBI Taxonomy" id="3075599"/>
    <lineage>
        <taxon>Bacteria</taxon>
        <taxon>Pseudomonadati</taxon>
        <taxon>Bacteroidota</taxon>
        <taxon>Flavobacteriia</taxon>
        <taxon>Flavobacteriales</taxon>
        <taxon>Flavobacteriaceae</taxon>
        <taxon>Croceitalea</taxon>
    </lineage>
</organism>
<dbReference type="EMBL" id="JAVRHU010000001">
    <property type="protein sequence ID" value="MDT0620887.1"/>
    <property type="molecule type" value="Genomic_DNA"/>
</dbReference>
<dbReference type="InterPro" id="IPR051043">
    <property type="entry name" value="Sulfatase_Mod_Factor_Kinase"/>
</dbReference>
<reference evidence="2 3" key="1">
    <citation type="submission" date="2023-09" db="EMBL/GenBank/DDBJ databases">
        <authorList>
            <person name="Rey-Velasco X."/>
        </authorList>
    </citation>
    <scope>NUCLEOTIDE SEQUENCE [LARGE SCALE GENOMIC DNA]</scope>
    <source>
        <strain evidence="2 3">P007</strain>
    </source>
</reference>
<sequence>MTKTIFYSSIMLILLASCNIKEKSDDSIKPLKKLSYHESYLLEISKLPVKENPLKDTIQMVKIRGGKFSMGGITNQAREDELPSHQEIVSVYWMDIHEVTNKEFKEFIDATGYVTTAERPINIDDMTYDPGALIFDETNPSMWWKFELGANWKNPYGKNSSLKGKDNHPVVQVSWYDAMAYAHWSGKSLPTEVEWEYAAKGNTQNTKYFWGNSFSKAIQHANFFQGEFPSINSKEDGFTKTAAVKSFHKNGYGLYDMAGNVWEWCLDTYYPNAYTIRDKREDGYFKKYFNKSQEKVVRGGSFLCAESYCTGYRLSARMSSTPDTGLEHTGFRCVIRE</sequence>
<name>A0ABU3BFF5_9FLAO</name>
<dbReference type="SUPFAM" id="SSF56436">
    <property type="entry name" value="C-type lectin-like"/>
    <property type="match status" value="1"/>
</dbReference>
<dbReference type="Gene3D" id="3.90.1580.10">
    <property type="entry name" value="paralog of FGE (formylglycine-generating enzyme)"/>
    <property type="match status" value="1"/>
</dbReference>
<dbReference type="InterPro" id="IPR042095">
    <property type="entry name" value="SUMF_sf"/>
</dbReference>
<dbReference type="PANTHER" id="PTHR23150">
    <property type="entry name" value="SULFATASE MODIFYING FACTOR 1, 2"/>
    <property type="match status" value="1"/>
</dbReference>
<dbReference type="RefSeq" id="WP_311387135.1">
    <property type="nucleotide sequence ID" value="NZ_JAVRHU010000001.1"/>
</dbReference>
<dbReference type="Pfam" id="PF03781">
    <property type="entry name" value="FGE-sulfatase"/>
    <property type="match status" value="1"/>
</dbReference>
<accession>A0ABU3BFF5</accession>
<evidence type="ECO:0000259" key="1">
    <source>
        <dbReference type="Pfam" id="PF03781"/>
    </source>
</evidence>
<comment type="caution">
    <text evidence="2">The sequence shown here is derived from an EMBL/GenBank/DDBJ whole genome shotgun (WGS) entry which is preliminary data.</text>
</comment>
<dbReference type="Proteomes" id="UP001250662">
    <property type="component" value="Unassembled WGS sequence"/>
</dbReference>
<keyword evidence="3" id="KW-1185">Reference proteome</keyword>
<gene>
    <name evidence="2" type="ORF">RM520_04575</name>
</gene>
<dbReference type="PROSITE" id="PS51257">
    <property type="entry name" value="PROKAR_LIPOPROTEIN"/>
    <property type="match status" value="1"/>
</dbReference>
<dbReference type="InterPro" id="IPR016187">
    <property type="entry name" value="CTDL_fold"/>
</dbReference>
<dbReference type="InterPro" id="IPR005532">
    <property type="entry name" value="SUMF_dom"/>
</dbReference>
<dbReference type="PANTHER" id="PTHR23150:SF19">
    <property type="entry name" value="FORMYLGLYCINE-GENERATING ENZYME"/>
    <property type="match status" value="1"/>
</dbReference>
<proteinExistence type="predicted"/>
<evidence type="ECO:0000313" key="2">
    <source>
        <dbReference type="EMBL" id="MDT0620887.1"/>
    </source>
</evidence>